<accession>A0A409VSR7</accession>
<feature type="compositionally biased region" description="Gly residues" evidence="1">
    <location>
        <begin position="201"/>
        <end position="211"/>
    </location>
</feature>
<name>A0A409VSR7_PSICY</name>
<evidence type="ECO:0000313" key="2">
    <source>
        <dbReference type="EMBL" id="PPQ69311.1"/>
    </source>
</evidence>
<organism evidence="2 3">
    <name type="scientific">Psilocybe cyanescens</name>
    <dbReference type="NCBI Taxonomy" id="93625"/>
    <lineage>
        <taxon>Eukaryota</taxon>
        <taxon>Fungi</taxon>
        <taxon>Dikarya</taxon>
        <taxon>Basidiomycota</taxon>
        <taxon>Agaricomycotina</taxon>
        <taxon>Agaricomycetes</taxon>
        <taxon>Agaricomycetidae</taxon>
        <taxon>Agaricales</taxon>
        <taxon>Agaricineae</taxon>
        <taxon>Strophariaceae</taxon>
        <taxon>Psilocybe</taxon>
    </lineage>
</organism>
<sequence>MAPAKPAKNISLRVPRHNAQRINIKLSTEVENQAKLQHVLVDTAQPSSRLAQAIESASDWNSLLMTARAERGPQWDVGTQQFLVDKYSDLYYDPTPLLETIRKLTEDENGPESASQGQQQQQQQHRDHHHQQQSHHSQHQHPQHQPFQTSLPSRHQTPMRERDYGMSQHMPRDQSPHRHPGGGSTPGNYPYPPGMNMRGPSSGGYPGGGPSSGSPFNPSANRYMQGDPSTPIRGGSGMGISSPMGGDGMRPNMGGGGMGIGGMGGGSMGGGSMGGGGMGGGGIGGGGMGSGSMGGGGMGGGGMGGGMGSMGGGGLGNLG</sequence>
<gene>
    <name evidence="2" type="ORF">CVT25_005912</name>
</gene>
<feature type="non-terminal residue" evidence="2">
    <location>
        <position position="319"/>
    </location>
</feature>
<evidence type="ECO:0000313" key="3">
    <source>
        <dbReference type="Proteomes" id="UP000283269"/>
    </source>
</evidence>
<reference evidence="2 3" key="1">
    <citation type="journal article" date="2018" name="Evol. Lett.">
        <title>Horizontal gene cluster transfer increased hallucinogenic mushroom diversity.</title>
        <authorList>
            <person name="Reynolds H.T."/>
            <person name="Vijayakumar V."/>
            <person name="Gluck-Thaler E."/>
            <person name="Korotkin H.B."/>
            <person name="Matheny P.B."/>
            <person name="Slot J.C."/>
        </authorList>
    </citation>
    <scope>NUCLEOTIDE SEQUENCE [LARGE SCALE GENOMIC DNA]</scope>
    <source>
        <strain evidence="2 3">2631</strain>
    </source>
</reference>
<protein>
    <submittedName>
        <fullName evidence="2">Uncharacterized protein</fullName>
    </submittedName>
</protein>
<dbReference type="EMBL" id="NHYD01003937">
    <property type="protein sequence ID" value="PPQ69311.1"/>
    <property type="molecule type" value="Genomic_DNA"/>
</dbReference>
<feature type="compositionally biased region" description="Basic and acidic residues" evidence="1">
    <location>
        <begin position="158"/>
        <end position="176"/>
    </location>
</feature>
<dbReference type="STRING" id="93625.A0A409VSR7"/>
<dbReference type="InParanoid" id="A0A409VSR7"/>
<dbReference type="AlphaFoldDB" id="A0A409VSR7"/>
<feature type="compositionally biased region" description="Polar residues" evidence="1">
    <location>
        <begin position="146"/>
        <end position="156"/>
    </location>
</feature>
<feature type="compositionally biased region" description="Basic residues" evidence="1">
    <location>
        <begin position="126"/>
        <end position="142"/>
    </location>
</feature>
<proteinExistence type="predicted"/>
<feature type="region of interest" description="Disordered" evidence="1">
    <location>
        <begin position="106"/>
        <end position="247"/>
    </location>
</feature>
<dbReference type="OrthoDB" id="5550090at2759"/>
<keyword evidence="3" id="KW-1185">Reference proteome</keyword>
<dbReference type="Proteomes" id="UP000283269">
    <property type="component" value="Unassembled WGS sequence"/>
</dbReference>
<comment type="caution">
    <text evidence="2">The sequence shown here is derived from an EMBL/GenBank/DDBJ whole genome shotgun (WGS) entry which is preliminary data.</text>
</comment>
<evidence type="ECO:0000256" key="1">
    <source>
        <dbReference type="SAM" id="MobiDB-lite"/>
    </source>
</evidence>